<evidence type="ECO:0000256" key="1">
    <source>
        <dbReference type="ARBA" id="ARBA00004651"/>
    </source>
</evidence>
<organism evidence="10 11">
    <name type="scientific">Nocardiopsis alborubida</name>
    <dbReference type="NCBI Taxonomy" id="146802"/>
    <lineage>
        <taxon>Bacteria</taxon>
        <taxon>Bacillati</taxon>
        <taxon>Actinomycetota</taxon>
        <taxon>Actinomycetes</taxon>
        <taxon>Streptosporangiales</taxon>
        <taxon>Nocardiopsidaceae</taxon>
        <taxon>Nocardiopsis</taxon>
    </lineage>
</organism>
<comment type="similarity">
    <text evidence="2">Belongs to the resistance-nodulation-cell division (RND) (TC 2.A.6) family. MmpL subfamily.</text>
</comment>
<evidence type="ECO:0000256" key="2">
    <source>
        <dbReference type="ARBA" id="ARBA00010157"/>
    </source>
</evidence>
<keyword evidence="3" id="KW-1003">Cell membrane</keyword>
<evidence type="ECO:0000256" key="4">
    <source>
        <dbReference type="ARBA" id="ARBA00022692"/>
    </source>
</evidence>
<dbReference type="PROSITE" id="PS50156">
    <property type="entry name" value="SSD"/>
    <property type="match status" value="2"/>
</dbReference>
<keyword evidence="6 8" id="KW-0472">Membrane</keyword>
<feature type="transmembrane region" description="Helical" evidence="8">
    <location>
        <begin position="691"/>
        <end position="711"/>
    </location>
</feature>
<dbReference type="AlphaFoldDB" id="A0A7X6M9F2"/>
<feature type="transmembrane region" description="Helical" evidence="8">
    <location>
        <begin position="536"/>
        <end position="553"/>
    </location>
</feature>
<proteinExistence type="inferred from homology"/>
<evidence type="ECO:0000256" key="6">
    <source>
        <dbReference type="ARBA" id="ARBA00023136"/>
    </source>
</evidence>
<feature type="transmembrane region" description="Helical" evidence="8">
    <location>
        <begin position="229"/>
        <end position="251"/>
    </location>
</feature>
<dbReference type="SUPFAM" id="SSF82866">
    <property type="entry name" value="Multidrug efflux transporter AcrB transmembrane domain"/>
    <property type="match status" value="2"/>
</dbReference>
<dbReference type="Proteomes" id="UP000553209">
    <property type="component" value="Unassembled WGS sequence"/>
</dbReference>
<evidence type="ECO:0000256" key="3">
    <source>
        <dbReference type="ARBA" id="ARBA00022475"/>
    </source>
</evidence>
<feature type="domain" description="SSD" evidence="9">
    <location>
        <begin position="200"/>
        <end position="331"/>
    </location>
</feature>
<comment type="subcellular location">
    <subcellularLocation>
        <location evidence="1">Cell membrane</location>
        <topology evidence="1">Multi-pass membrane protein</topology>
    </subcellularLocation>
</comment>
<accession>A0A7X6M9F2</accession>
<dbReference type="GO" id="GO:0005886">
    <property type="term" value="C:plasma membrane"/>
    <property type="evidence" value="ECO:0007669"/>
    <property type="project" value="UniProtKB-SubCell"/>
</dbReference>
<evidence type="ECO:0000313" key="10">
    <source>
        <dbReference type="EMBL" id="NKY97201.1"/>
    </source>
</evidence>
<protein>
    <submittedName>
        <fullName evidence="10">MMPL family transporter</fullName>
    </submittedName>
</protein>
<dbReference type="EMBL" id="JAAXPG010000004">
    <property type="protein sequence ID" value="NKY97201.1"/>
    <property type="molecule type" value="Genomic_DNA"/>
</dbReference>
<feature type="transmembrane region" description="Helical" evidence="8">
    <location>
        <begin position="656"/>
        <end position="685"/>
    </location>
</feature>
<evidence type="ECO:0000256" key="5">
    <source>
        <dbReference type="ARBA" id="ARBA00022989"/>
    </source>
</evidence>
<feature type="compositionally biased region" description="Basic and acidic residues" evidence="7">
    <location>
        <begin position="742"/>
        <end position="751"/>
    </location>
</feature>
<comment type="caution">
    <text evidence="10">The sequence shown here is derived from an EMBL/GenBank/DDBJ whole genome shotgun (WGS) entry which is preliminary data.</text>
</comment>
<dbReference type="InterPro" id="IPR050545">
    <property type="entry name" value="Mycobact_MmpL"/>
</dbReference>
<dbReference type="PANTHER" id="PTHR33406:SF11">
    <property type="entry name" value="MEMBRANE PROTEIN SCO6666-RELATED"/>
    <property type="match status" value="1"/>
</dbReference>
<evidence type="ECO:0000256" key="8">
    <source>
        <dbReference type="SAM" id="Phobius"/>
    </source>
</evidence>
<feature type="transmembrane region" description="Helical" evidence="8">
    <location>
        <begin position="173"/>
        <end position="196"/>
    </location>
</feature>
<evidence type="ECO:0000313" key="11">
    <source>
        <dbReference type="Proteomes" id="UP000553209"/>
    </source>
</evidence>
<name>A0A7X6M9F2_9ACTN</name>
<dbReference type="RefSeq" id="WP_168443967.1">
    <property type="nucleotide sequence ID" value="NZ_JAAXPG010000004.1"/>
</dbReference>
<dbReference type="PANTHER" id="PTHR33406">
    <property type="entry name" value="MEMBRANE PROTEIN MJ1562-RELATED"/>
    <property type="match status" value="1"/>
</dbReference>
<feature type="transmembrane region" description="Helical" evidence="8">
    <location>
        <begin position="15"/>
        <end position="38"/>
    </location>
</feature>
<reference evidence="10 11" key="1">
    <citation type="submission" date="2020-04" db="EMBL/GenBank/DDBJ databases">
        <title>MicrobeNet Type strains.</title>
        <authorList>
            <person name="Nicholson A.C."/>
        </authorList>
    </citation>
    <scope>NUCLEOTIDE SEQUENCE [LARGE SCALE GENOMIC DNA]</scope>
    <source>
        <strain evidence="10 11">ATCC 23612</strain>
    </source>
</reference>
<sequence>MTTERPSIATRRPKVVVVVACVIVMVTLAFGVTVTQYLSAGGFDAAGTESDRVARTVQERFGAPDNDAVFLVRADSGDVDDPEVVSAAADLVTSVRESEGVADVVSYWEEPQVPGLRSDEGDSALVLVELEGTENDKNEWLREANVSLTETDEAITAQIGGESEVFRSIQDQIVADLVVAEGIAVFISMVLLLLVFRSVVASLLPIAVGLVSAALTLFLLRVLAEQVEVSVFALNLTSALALGLGIDYGLLMVSRFREELKAGRDTAQAVSRTMRTAGRTVVYSGITVGLSLSTLLLFPLPFLRSFAYAAIPVVFGTVLCGVLLLPALLTLLGPNIEKGSLHHLPSLTMKERTWAGVAGWSLRHRLPVAVVLTVALVFLAVPFLRVDIGKSDYRVLPSDTPVSQVQQELKDDFPGNTAFPVRVLLPGAGTDADGTDVQRDMAEQISEIDGISVVSGAGGLWRDGETVAPDPSTADMADAEGSYLEGLLEPQMDVYSDEAGDVVSEIRALSYEGGAPEVTGEAARTVDNKDVISERLPWAVSVIALFSAALIFLMTGSVLVPIKAVVLNFLSLTAMFGVMVWGFQDGNLEGLLGFTSTGYLDNAMPILMFCVAFGLSMDYELFLVARMKEEYDRTGDNTAAVVTGIRKTGAVITAAALLMAVVFAGMVFSQVSLIQMAGLGVVLAILADAFVIRAFLVPALMGMLGHANWWAPKFMRRFHRRVGLREGLDDDGASEGSGVRSGRPETVRSAD</sequence>
<keyword evidence="5 8" id="KW-1133">Transmembrane helix</keyword>
<feature type="transmembrane region" description="Helical" evidence="8">
    <location>
        <begin position="366"/>
        <end position="384"/>
    </location>
</feature>
<feature type="transmembrane region" description="Helical" evidence="8">
    <location>
        <begin position="203"/>
        <end position="223"/>
    </location>
</feature>
<keyword evidence="11" id="KW-1185">Reference proteome</keyword>
<evidence type="ECO:0000256" key="7">
    <source>
        <dbReference type="SAM" id="MobiDB-lite"/>
    </source>
</evidence>
<feature type="transmembrane region" description="Helical" evidence="8">
    <location>
        <begin position="306"/>
        <end position="332"/>
    </location>
</feature>
<dbReference type="InterPro" id="IPR000731">
    <property type="entry name" value="SSD"/>
</dbReference>
<keyword evidence="4 8" id="KW-0812">Transmembrane</keyword>
<feature type="region of interest" description="Disordered" evidence="7">
    <location>
        <begin position="729"/>
        <end position="751"/>
    </location>
</feature>
<evidence type="ECO:0000259" key="9">
    <source>
        <dbReference type="PROSITE" id="PS50156"/>
    </source>
</evidence>
<feature type="transmembrane region" description="Helical" evidence="8">
    <location>
        <begin position="281"/>
        <end position="300"/>
    </location>
</feature>
<feature type="domain" description="SSD" evidence="9">
    <location>
        <begin position="570"/>
        <end position="702"/>
    </location>
</feature>
<feature type="transmembrane region" description="Helical" evidence="8">
    <location>
        <begin position="603"/>
        <end position="624"/>
    </location>
</feature>
<dbReference type="Pfam" id="PF03176">
    <property type="entry name" value="MMPL"/>
    <property type="match status" value="2"/>
</dbReference>
<gene>
    <name evidence="10" type="ORF">HGB44_05870</name>
</gene>
<feature type="transmembrane region" description="Helical" evidence="8">
    <location>
        <begin position="565"/>
        <end position="583"/>
    </location>
</feature>
<dbReference type="Gene3D" id="1.20.1640.10">
    <property type="entry name" value="Multidrug efflux transporter AcrB transmembrane domain"/>
    <property type="match status" value="2"/>
</dbReference>
<dbReference type="InterPro" id="IPR004869">
    <property type="entry name" value="MMPL_dom"/>
</dbReference>